<reference evidence="5 6" key="1">
    <citation type="submission" date="2018-06" db="EMBL/GenBank/DDBJ databases">
        <title>Genomic Encyclopedia of Type Strains, Phase IV (KMG-IV): sequencing the most valuable type-strain genomes for metagenomic binning, comparative biology and taxonomic classification.</title>
        <authorList>
            <person name="Goeker M."/>
        </authorList>
    </citation>
    <scope>NUCLEOTIDE SEQUENCE [LARGE SCALE GENOMIC DNA]</scope>
    <source>
        <strain evidence="5 6">DSM 24875</strain>
    </source>
</reference>
<dbReference type="OrthoDB" id="9792660at2"/>
<dbReference type="GO" id="GO:0007005">
    <property type="term" value="P:mitochondrion organization"/>
    <property type="evidence" value="ECO:0007669"/>
    <property type="project" value="TreeGrafter"/>
</dbReference>
<dbReference type="PANTHER" id="PTHR23222">
    <property type="entry name" value="PROHIBITIN"/>
    <property type="match status" value="1"/>
</dbReference>
<evidence type="ECO:0000259" key="4">
    <source>
        <dbReference type="SMART" id="SM00244"/>
    </source>
</evidence>
<dbReference type="PANTHER" id="PTHR23222:SF1">
    <property type="entry name" value="PROHIBITIN-2"/>
    <property type="match status" value="1"/>
</dbReference>
<dbReference type="EMBL" id="QNRK01000003">
    <property type="protein sequence ID" value="RBP17258.1"/>
    <property type="molecule type" value="Genomic_DNA"/>
</dbReference>
<name>A0A366FRL6_9HYPH</name>
<dbReference type="CDD" id="cd03401">
    <property type="entry name" value="SPFH_prohibitin"/>
    <property type="match status" value="1"/>
</dbReference>
<keyword evidence="3" id="KW-0812">Transmembrane</keyword>
<dbReference type="InterPro" id="IPR000163">
    <property type="entry name" value="Prohibitin"/>
</dbReference>
<protein>
    <submittedName>
        <fullName evidence="5">SPFH domain-containing protein</fullName>
    </submittedName>
</protein>
<keyword evidence="3" id="KW-1133">Transmembrane helix</keyword>
<gene>
    <name evidence="5" type="ORF">DFR50_103144</name>
</gene>
<dbReference type="SMART" id="SM00244">
    <property type="entry name" value="PHB"/>
    <property type="match status" value="1"/>
</dbReference>
<dbReference type="GO" id="GO:0016020">
    <property type="term" value="C:membrane"/>
    <property type="evidence" value="ECO:0007669"/>
    <property type="project" value="UniProtKB-SubCell"/>
</dbReference>
<dbReference type="SUPFAM" id="SSF117892">
    <property type="entry name" value="Band 7/SPFH domain"/>
    <property type="match status" value="1"/>
</dbReference>
<dbReference type="AlphaFoldDB" id="A0A366FRL6"/>
<accession>A0A366FRL6</accession>
<comment type="caution">
    <text evidence="5">The sequence shown here is derived from an EMBL/GenBank/DDBJ whole genome shotgun (WGS) entry which is preliminary data.</text>
</comment>
<dbReference type="InterPro" id="IPR036013">
    <property type="entry name" value="Band_7/SPFH_dom_sf"/>
</dbReference>
<feature type="transmembrane region" description="Helical" evidence="3">
    <location>
        <begin position="43"/>
        <end position="66"/>
    </location>
</feature>
<evidence type="ECO:0000256" key="3">
    <source>
        <dbReference type="SAM" id="Phobius"/>
    </source>
</evidence>
<evidence type="ECO:0000256" key="1">
    <source>
        <dbReference type="ARBA" id="ARBA00004167"/>
    </source>
</evidence>
<dbReference type="Proteomes" id="UP000253529">
    <property type="component" value="Unassembled WGS sequence"/>
</dbReference>
<evidence type="ECO:0000256" key="2">
    <source>
        <dbReference type="ARBA" id="ARBA00023136"/>
    </source>
</evidence>
<organism evidence="5 6">
    <name type="scientific">Roseiarcus fermentans</name>
    <dbReference type="NCBI Taxonomy" id="1473586"/>
    <lineage>
        <taxon>Bacteria</taxon>
        <taxon>Pseudomonadati</taxon>
        <taxon>Pseudomonadota</taxon>
        <taxon>Alphaproteobacteria</taxon>
        <taxon>Hyphomicrobiales</taxon>
        <taxon>Roseiarcaceae</taxon>
        <taxon>Roseiarcus</taxon>
    </lineage>
</organism>
<evidence type="ECO:0000313" key="5">
    <source>
        <dbReference type="EMBL" id="RBP17258.1"/>
    </source>
</evidence>
<feature type="domain" description="Band 7" evidence="4">
    <location>
        <begin position="68"/>
        <end position="231"/>
    </location>
</feature>
<proteinExistence type="predicted"/>
<keyword evidence="2 3" id="KW-0472">Membrane</keyword>
<dbReference type="InterPro" id="IPR001107">
    <property type="entry name" value="Band_7"/>
</dbReference>
<dbReference type="Gene3D" id="3.30.479.30">
    <property type="entry name" value="Band 7 domain"/>
    <property type="match status" value="1"/>
</dbReference>
<sequence length="313" mass="34281">MAERATDDDPVAEFLSVKSEAAAAPDPRFDRLRRTLAGVRRGMLLSVVPSLIVILAFVAFVALVFWKRIVVVIPSGEAGVRYALFGGGTVTDTVYGEGLHIISPLDAMSIYDTRSQMALHSITVLTNKGLPVTLDIAIRYHPEYEMLGLLHQRVGPNYLQTVVIPQVESVLRRNIGKADPEDIYTNKAGILTEIIARAIDETGQQFVTIEDIIIRSVELPPDVKDAIARKLVQQQEAQAYEFRLVTERHEAERKEIEANGIRAFNQIVSTNLSDPLLRWEAIKSTSDLARSSNAKTVVIGGGGASPSLILGGQ</sequence>
<dbReference type="Pfam" id="PF01145">
    <property type="entry name" value="Band_7"/>
    <property type="match status" value="1"/>
</dbReference>
<evidence type="ECO:0000313" key="6">
    <source>
        <dbReference type="Proteomes" id="UP000253529"/>
    </source>
</evidence>
<keyword evidence="6" id="KW-1185">Reference proteome</keyword>
<comment type="subcellular location">
    <subcellularLocation>
        <location evidence="1">Membrane</location>
        <topology evidence="1">Single-pass membrane protein</topology>
    </subcellularLocation>
</comment>
<dbReference type="RefSeq" id="WP_113887882.1">
    <property type="nucleotide sequence ID" value="NZ_QNRK01000003.1"/>
</dbReference>